<dbReference type="EMBL" id="SDLO01000004">
    <property type="protein sequence ID" value="TDK91939.1"/>
    <property type="molecule type" value="Genomic_DNA"/>
</dbReference>
<keyword evidence="3" id="KW-0540">Nuclease</keyword>
<dbReference type="InterPro" id="IPR052021">
    <property type="entry name" value="Type-I_RS_S_subunit"/>
</dbReference>
<comment type="caution">
    <text evidence="3">The sequence shown here is derived from an EMBL/GenBank/DDBJ whole genome shotgun (WGS) entry which is preliminary data.</text>
</comment>
<dbReference type="PANTHER" id="PTHR30408:SF12">
    <property type="entry name" value="TYPE I RESTRICTION ENZYME MJAVIII SPECIFICITY SUBUNIT"/>
    <property type="match status" value="1"/>
</dbReference>
<keyword evidence="1" id="KW-0680">Restriction system</keyword>
<dbReference type="AlphaFoldDB" id="A0A4R5WLI1"/>
<accession>A0A4R5WLI1</accession>
<dbReference type="InterPro" id="IPR044946">
    <property type="entry name" value="Restrct_endonuc_typeI_TRD_sf"/>
</dbReference>
<dbReference type="PANTHER" id="PTHR30408">
    <property type="entry name" value="TYPE-1 RESTRICTION ENZYME ECOKI SPECIFICITY PROTEIN"/>
    <property type="match status" value="1"/>
</dbReference>
<evidence type="ECO:0000256" key="1">
    <source>
        <dbReference type="ARBA" id="ARBA00022747"/>
    </source>
</evidence>
<organism evidence="3 4">
    <name type="scientific">Mycolicibacterium mucogenicum</name>
    <name type="common">Mycobacterium mucogenicum</name>
    <dbReference type="NCBI Taxonomy" id="56689"/>
    <lineage>
        <taxon>Bacteria</taxon>
        <taxon>Bacillati</taxon>
        <taxon>Actinomycetota</taxon>
        <taxon>Actinomycetes</taxon>
        <taxon>Mycobacteriales</taxon>
        <taxon>Mycobacteriaceae</taxon>
        <taxon>Mycolicibacterium</taxon>
    </lineage>
</organism>
<dbReference type="GO" id="GO:0004519">
    <property type="term" value="F:endonuclease activity"/>
    <property type="evidence" value="ECO:0007669"/>
    <property type="project" value="UniProtKB-KW"/>
</dbReference>
<protein>
    <submittedName>
        <fullName evidence="3">Restriction endonuclease subunit S</fullName>
    </submittedName>
</protein>
<dbReference type="GO" id="GO:0003677">
    <property type="term" value="F:DNA binding"/>
    <property type="evidence" value="ECO:0007669"/>
    <property type="project" value="UniProtKB-KW"/>
</dbReference>
<dbReference type="Gene3D" id="3.90.220.20">
    <property type="entry name" value="DNA methylase specificity domains"/>
    <property type="match status" value="2"/>
</dbReference>
<sequence length="380" mass="41418">MNGDGPLFLRAGALTDRGFDWKGLDAFQRTAPVQTKRGKAGDTVITTKGNSVGRVGQVPADAPDFVYSPHLSYWRPLDKDRIDPVFLYYWARSEAFDRQLRQLAFGTDMAPYFSLRDQLRLCIHLPSAGQQRAIAQVLGALDDKIVANGQLVETAARLIDARANALITATSMSAKLTEVATVVKGVSYRSAHLGLSTAALVTLKSIDRDGTFVDNGYKSFVGPYRSEQELRSGDVIIAQTDITQSGDVIGRAVRVPGRSTYDTRVASLDLAIVRPKDGMPSEYLLAALRRPEFREHCRSRASGTTVLHLGRGAIDSYEVPVVSPEAAVRYSVFARAIHELTDSVNAASGVLARTRDELLPLLMSGKLRVRDAQAVVSEVL</sequence>
<dbReference type="SUPFAM" id="SSF116734">
    <property type="entry name" value="DNA methylase specificity domain"/>
    <property type="match status" value="2"/>
</dbReference>
<proteinExistence type="predicted"/>
<keyword evidence="3" id="KW-0378">Hydrolase</keyword>
<reference evidence="3 4" key="1">
    <citation type="submission" date="2019-01" db="EMBL/GenBank/DDBJ databases">
        <title>High-quality-draft genome sequences of five non-tuberculosis mycobacteriaceae isolated from a nosocomial environment.</title>
        <authorList>
            <person name="Tiago I."/>
            <person name="Alarico S."/>
            <person name="Pereira S.G."/>
            <person name="Coelho C."/>
            <person name="Maranha A."/>
            <person name="Empadinhas N."/>
        </authorList>
    </citation>
    <scope>NUCLEOTIDE SEQUENCE [LARGE SCALE GENOMIC DNA]</scope>
    <source>
        <strain evidence="3 4">24AIII</strain>
    </source>
</reference>
<dbReference type="GO" id="GO:0009307">
    <property type="term" value="P:DNA restriction-modification system"/>
    <property type="evidence" value="ECO:0007669"/>
    <property type="project" value="UniProtKB-KW"/>
</dbReference>
<gene>
    <name evidence="3" type="ORF">EUA03_06860</name>
</gene>
<evidence type="ECO:0000313" key="3">
    <source>
        <dbReference type="EMBL" id="TDK91939.1"/>
    </source>
</evidence>
<evidence type="ECO:0000256" key="2">
    <source>
        <dbReference type="ARBA" id="ARBA00023125"/>
    </source>
</evidence>
<dbReference type="Proteomes" id="UP000294929">
    <property type="component" value="Unassembled WGS sequence"/>
</dbReference>
<dbReference type="CDD" id="cd16961">
    <property type="entry name" value="RMtype1_S_TRD-CR_like"/>
    <property type="match status" value="1"/>
</dbReference>
<evidence type="ECO:0000313" key="4">
    <source>
        <dbReference type="Proteomes" id="UP000294929"/>
    </source>
</evidence>
<dbReference type="RefSeq" id="WP_133426053.1">
    <property type="nucleotide sequence ID" value="NZ_SDLO01000004.1"/>
</dbReference>
<keyword evidence="3" id="KW-0255">Endonuclease</keyword>
<keyword evidence="2" id="KW-0238">DNA-binding</keyword>
<name>A0A4R5WLI1_MYCMU</name>